<feature type="region of interest" description="Disordered" evidence="1">
    <location>
        <begin position="67"/>
        <end position="88"/>
    </location>
</feature>
<dbReference type="EnsemblProtists" id="EOD18568">
    <property type="protein sequence ID" value="EOD18568"/>
    <property type="gene ID" value="EMIHUDRAFT_445130"/>
</dbReference>
<dbReference type="RefSeq" id="XP_005770997.1">
    <property type="nucleotide sequence ID" value="XM_005770940.1"/>
</dbReference>
<sequence>MPNPRSSEEERLTTFVDGLTPLLRPLALIGGALVLASVVGRPSQDETEAQKGAFLFDAQQRFAEPALVGRASGDGRRRRCGGGQANASSAALGDAEADALSRWCAPNETAAIVQAAGRLGNRTHGRCPGLAAALGSRSLPRAAPTRAGPAAHGGPSTSGGRSWSGVCGERLAARGSRPLVYVYRWLDTLHRQLLGSRSSASFLDIWHPRSQFLSEFAFHRALLA</sequence>
<feature type="compositionally biased region" description="Low complexity" evidence="1">
    <location>
        <begin position="140"/>
        <end position="155"/>
    </location>
</feature>
<evidence type="ECO:0000313" key="3">
    <source>
        <dbReference type="Proteomes" id="UP000013827"/>
    </source>
</evidence>
<dbReference type="GeneID" id="17264113"/>
<name>A0A0D3J4Y3_EMIH1</name>
<organism evidence="2 3">
    <name type="scientific">Emiliania huxleyi (strain CCMP1516)</name>
    <dbReference type="NCBI Taxonomy" id="280463"/>
    <lineage>
        <taxon>Eukaryota</taxon>
        <taxon>Haptista</taxon>
        <taxon>Haptophyta</taxon>
        <taxon>Prymnesiophyceae</taxon>
        <taxon>Isochrysidales</taxon>
        <taxon>Noelaerhabdaceae</taxon>
        <taxon>Emiliania</taxon>
    </lineage>
</organism>
<protein>
    <submittedName>
        <fullName evidence="2">Uncharacterized protein</fullName>
    </submittedName>
</protein>
<keyword evidence="3" id="KW-1185">Reference proteome</keyword>
<evidence type="ECO:0000256" key="1">
    <source>
        <dbReference type="SAM" id="MobiDB-lite"/>
    </source>
</evidence>
<dbReference type="HOGENOM" id="CLU_1237830_0_0_1"/>
<reference evidence="3" key="1">
    <citation type="journal article" date="2013" name="Nature">
        <title>Pan genome of the phytoplankton Emiliania underpins its global distribution.</title>
        <authorList>
            <person name="Read B.A."/>
            <person name="Kegel J."/>
            <person name="Klute M.J."/>
            <person name="Kuo A."/>
            <person name="Lefebvre S.C."/>
            <person name="Maumus F."/>
            <person name="Mayer C."/>
            <person name="Miller J."/>
            <person name="Monier A."/>
            <person name="Salamov A."/>
            <person name="Young J."/>
            <person name="Aguilar M."/>
            <person name="Claverie J.M."/>
            <person name="Frickenhaus S."/>
            <person name="Gonzalez K."/>
            <person name="Herman E.K."/>
            <person name="Lin Y.C."/>
            <person name="Napier J."/>
            <person name="Ogata H."/>
            <person name="Sarno A.F."/>
            <person name="Shmutz J."/>
            <person name="Schroeder D."/>
            <person name="de Vargas C."/>
            <person name="Verret F."/>
            <person name="von Dassow P."/>
            <person name="Valentin K."/>
            <person name="Van de Peer Y."/>
            <person name="Wheeler G."/>
            <person name="Dacks J.B."/>
            <person name="Delwiche C.F."/>
            <person name="Dyhrman S.T."/>
            <person name="Glockner G."/>
            <person name="John U."/>
            <person name="Richards T."/>
            <person name="Worden A.Z."/>
            <person name="Zhang X."/>
            <person name="Grigoriev I.V."/>
            <person name="Allen A.E."/>
            <person name="Bidle K."/>
            <person name="Borodovsky M."/>
            <person name="Bowler C."/>
            <person name="Brownlee C."/>
            <person name="Cock J.M."/>
            <person name="Elias M."/>
            <person name="Gladyshev V.N."/>
            <person name="Groth M."/>
            <person name="Guda C."/>
            <person name="Hadaegh A."/>
            <person name="Iglesias-Rodriguez M.D."/>
            <person name="Jenkins J."/>
            <person name="Jones B.M."/>
            <person name="Lawson T."/>
            <person name="Leese F."/>
            <person name="Lindquist E."/>
            <person name="Lobanov A."/>
            <person name="Lomsadze A."/>
            <person name="Malik S.B."/>
            <person name="Marsh M.E."/>
            <person name="Mackinder L."/>
            <person name="Mock T."/>
            <person name="Mueller-Roeber B."/>
            <person name="Pagarete A."/>
            <person name="Parker M."/>
            <person name="Probert I."/>
            <person name="Quesneville H."/>
            <person name="Raines C."/>
            <person name="Rensing S.A."/>
            <person name="Riano-Pachon D.M."/>
            <person name="Richier S."/>
            <person name="Rokitta S."/>
            <person name="Shiraiwa Y."/>
            <person name="Soanes D.M."/>
            <person name="van der Giezen M."/>
            <person name="Wahlund T.M."/>
            <person name="Williams B."/>
            <person name="Wilson W."/>
            <person name="Wolfe G."/>
            <person name="Wurch L.L."/>
        </authorList>
    </citation>
    <scope>NUCLEOTIDE SEQUENCE</scope>
</reference>
<dbReference type="PaxDb" id="2903-EOD18568"/>
<evidence type="ECO:0000313" key="2">
    <source>
        <dbReference type="EnsemblProtists" id="EOD18568"/>
    </source>
</evidence>
<proteinExistence type="predicted"/>
<dbReference type="KEGG" id="ehx:EMIHUDRAFT_445130"/>
<feature type="region of interest" description="Disordered" evidence="1">
    <location>
        <begin position="138"/>
        <end position="162"/>
    </location>
</feature>
<reference evidence="2" key="2">
    <citation type="submission" date="2024-10" db="UniProtKB">
        <authorList>
            <consortium name="EnsemblProtists"/>
        </authorList>
    </citation>
    <scope>IDENTIFICATION</scope>
</reference>
<dbReference type="Proteomes" id="UP000013827">
    <property type="component" value="Unassembled WGS sequence"/>
</dbReference>
<accession>A0A0D3J4Y3</accession>
<dbReference type="AlphaFoldDB" id="A0A0D3J4Y3"/>